<dbReference type="InterPro" id="IPR011335">
    <property type="entry name" value="Restrct_endonuc-II-like"/>
</dbReference>
<dbReference type="OrthoDB" id="9803736at2"/>
<dbReference type="PANTHER" id="PTHR30015">
    <property type="entry name" value="MRR RESTRICTION SYSTEM PROTEIN"/>
    <property type="match status" value="1"/>
</dbReference>
<comment type="caution">
    <text evidence="3">The sequence shown here is derived from an EMBL/GenBank/DDBJ whole genome shotgun (WGS) entry which is preliminary data.</text>
</comment>
<dbReference type="PANTHER" id="PTHR30015:SF7">
    <property type="entry name" value="TYPE IV METHYL-DIRECTED RESTRICTION ENZYME ECOKMRR"/>
    <property type="match status" value="1"/>
</dbReference>
<evidence type="ECO:0000313" key="4">
    <source>
        <dbReference type="Proteomes" id="UP000265750"/>
    </source>
</evidence>
<dbReference type="Gene3D" id="3.40.1350.10">
    <property type="match status" value="1"/>
</dbReference>
<accession>A0A3A1WK89</accession>
<dbReference type="GO" id="GO:0009307">
    <property type="term" value="P:DNA restriction-modification system"/>
    <property type="evidence" value="ECO:0007669"/>
    <property type="project" value="InterPro"/>
</dbReference>
<dbReference type="GO" id="GO:0003677">
    <property type="term" value="F:DNA binding"/>
    <property type="evidence" value="ECO:0007669"/>
    <property type="project" value="InterPro"/>
</dbReference>
<dbReference type="RefSeq" id="WP_119540653.1">
    <property type="nucleotide sequence ID" value="NZ_QYRN01000007.1"/>
</dbReference>
<proteinExistence type="predicted"/>
<name>A0A3A1WK89_9HYPH</name>
<keyword evidence="3" id="KW-0378">Hydrolase</keyword>
<gene>
    <name evidence="3" type="ORF">D3218_13675</name>
</gene>
<organism evidence="3 4">
    <name type="scientific">Aureimonas flava</name>
    <dbReference type="NCBI Taxonomy" id="2320271"/>
    <lineage>
        <taxon>Bacteria</taxon>
        <taxon>Pseudomonadati</taxon>
        <taxon>Pseudomonadota</taxon>
        <taxon>Alphaproteobacteria</taxon>
        <taxon>Hyphomicrobiales</taxon>
        <taxon>Aurantimonadaceae</taxon>
        <taxon>Aureimonas</taxon>
    </lineage>
</organism>
<dbReference type="InterPro" id="IPR052906">
    <property type="entry name" value="Type_IV_Methyl-Rstrct_Enzyme"/>
</dbReference>
<dbReference type="Proteomes" id="UP000265750">
    <property type="component" value="Unassembled WGS sequence"/>
</dbReference>
<dbReference type="InterPro" id="IPR025745">
    <property type="entry name" value="Mrr-like_N_dom"/>
</dbReference>
<dbReference type="EMBL" id="QYRN01000007">
    <property type="protein sequence ID" value="RIX99520.1"/>
    <property type="molecule type" value="Genomic_DNA"/>
</dbReference>
<keyword evidence="3" id="KW-0255">Endonuclease</keyword>
<dbReference type="Pfam" id="PF14338">
    <property type="entry name" value="Mrr_N"/>
    <property type="match status" value="1"/>
</dbReference>
<dbReference type="InterPro" id="IPR011856">
    <property type="entry name" value="tRNA_endonuc-like_dom_sf"/>
</dbReference>
<dbReference type="Pfam" id="PF04471">
    <property type="entry name" value="Mrr_cat"/>
    <property type="match status" value="1"/>
</dbReference>
<dbReference type="GO" id="GO:0015666">
    <property type="term" value="F:restriction endodeoxyribonuclease activity"/>
    <property type="evidence" value="ECO:0007669"/>
    <property type="project" value="TreeGrafter"/>
</dbReference>
<protein>
    <submittedName>
        <fullName evidence="3">Restriction endonuclease</fullName>
    </submittedName>
</protein>
<dbReference type="InterPro" id="IPR007560">
    <property type="entry name" value="Restrct_endonuc_IV_Mrr"/>
</dbReference>
<feature type="domain" description="Restriction endonuclease type IV Mrr" evidence="1">
    <location>
        <begin position="166"/>
        <end position="286"/>
    </location>
</feature>
<evidence type="ECO:0000259" key="1">
    <source>
        <dbReference type="Pfam" id="PF04471"/>
    </source>
</evidence>
<evidence type="ECO:0000259" key="2">
    <source>
        <dbReference type="Pfam" id="PF14338"/>
    </source>
</evidence>
<sequence length="313" mass="34491">MAIPDYQFLMLPVLQLAAQGERRVPEVAEHIADRLQLTPAEREQMLPSGRQRLLHNRVHWAKFYMSKAELVLSPARGRFIASDAGRALLATQPTRIDVSVLMRYPAFQAFYANAGNSIDRQGEAPPTAPVIETLDAEGVTPEEQIEHAFAAMQSALQADLLERILQNTPEFFERLIVDLLVSMGYGGTHLNAATQLGRAGDGGVDGVINEDRLGLDRVYVQAKRYARANGVGRPDVQAFVGSLVGFGATKGVFVTTSSFSTQAKDFVRHLPQRVVLVDGDQLTALMVEHGVGVRTSRTIEFKRLDEDFFSEDV</sequence>
<feature type="domain" description="Restriction system protein Mrr-like N-terminal" evidence="2">
    <location>
        <begin position="6"/>
        <end position="90"/>
    </location>
</feature>
<dbReference type="SUPFAM" id="SSF52980">
    <property type="entry name" value="Restriction endonuclease-like"/>
    <property type="match status" value="1"/>
</dbReference>
<reference evidence="4" key="1">
    <citation type="submission" date="2018-09" db="EMBL/GenBank/DDBJ databases">
        <authorList>
            <person name="Tuo L."/>
        </authorList>
    </citation>
    <scope>NUCLEOTIDE SEQUENCE [LARGE SCALE GENOMIC DNA]</scope>
    <source>
        <strain evidence="4">M2BS4Y-1</strain>
    </source>
</reference>
<dbReference type="AlphaFoldDB" id="A0A3A1WK89"/>
<keyword evidence="4" id="KW-1185">Reference proteome</keyword>
<evidence type="ECO:0000313" key="3">
    <source>
        <dbReference type="EMBL" id="RIX99520.1"/>
    </source>
</evidence>
<keyword evidence="3" id="KW-0540">Nuclease</keyword>